<sequence>MALSPLTRMVNLAELQEYLDEMPANNPAGTVGEPGIAFANDQTSGLFRSADGSMGIAQGGKSVLNISPAGAIDISVVAAGLTTLIALSQRFAFLPLAQDLGAVGDGVTDASIALMNRAVTAAFLPPGTYLVNQSCTISMQLVFSPGAMLKIADGCTVTLSNVVDSGREQPIFAFGAARTGIVQIPNSFVSLGWFSIARDGSQDVGPVVNSLIASAPAQGRTIYVPDASRYLIATTIDIQGKPYITIRGEGRGERSNVDSSGVWVGGGSQFVLGPNVGIGITDSRPSGTFSRTSGLVLQDFSMSGYSGSAVVQTGISIQRDGDGLILDKLNLINFNGTGSGSCCVNIYAQDTAAIRDCWMAESTNCLAIGNCIETSVEGCQLGAQPTGVTINCSNGVRVLVSGCNIFPDGQVAVLWTNMQFSQISDCIISTRFTGAIVLYGCVACEISSFILRAPNDLSTSWTAGKSQWAATNYDPINRDELTGLIYLDGSSNDNVIRDGQVWSYMDATNATGLRIKSGASGNRVVNLKFAGSAAFVGSAEVVAIESGGAAGVTYLLDSCLSTQATVAGSVVTRYLAAS</sequence>
<dbReference type="Proteomes" id="UP000577891">
    <property type="component" value="Unassembled WGS sequence"/>
</dbReference>
<dbReference type="Gene3D" id="2.160.20.10">
    <property type="entry name" value="Single-stranded right-handed beta-helix, Pectin lyase-like"/>
    <property type="match status" value="2"/>
</dbReference>
<keyword evidence="2" id="KW-1185">Reference proteome</keyword>
<dbReference type="InterPro" id="IPR011050">
    <property type="entry name" value="Pectin_lyase_fold/virulence"/>
</dbReference>
<evidence type="ECO:0008006" key="3">
    <source>
        <dbReference type="Google" id="ProtNLM"/>
    </source>
</evidence>
<gene>
    <name evidence="1" type="ORF">HLH35_12205</name>
</gene>
<proteinExistence type="predicted"/>
<comment type="caution">
    <text evidence="1">The sequence shown here is derived from an EMBL/GenBank/DDBJ whole genome shotgun (WGS) entry which is preliminary data.</text>
</comment>
<dbReference type="SUPFAM" id="SSF51126">
    <property type="entry name" value="Pectin lyase-like"/>
    <property type="match status" value="2"/>
</dbReference>
<organism evidence="1 2">
    <name type="scientific">Gluconacetobacter asukensis</name>
    <dbReference type="NCBI Taxonomy" id="1017181"/>
    <lineage>
        <taxon>Bacteria</taxon>
        <taxon>Pseudomonadati</taxon>
        <taxon>Pseudomonadota</taxon>
        <taxon>Alphaproteobacteria</taxon>
        <taxon>Acetobacterales</taxon>
        <taxon>Acetobacteraceae</taxon>
        <taxon>Gluconacetobacter</taxon>
    </lineage>
</organism>
<reference evidence="1 2" key="1">
    <citation type="submission" date="2020-04" db="EMBL/GenBank/DDBJ databases">
        <title>Description of novel Gluconacetobacter.</title>
        <authorList>
            <person name="Sombolestani A."/>
        </authorList>
    </citation>
    <scope>NUCLEOTIDE SEQUENCE [LARGE SCALE GENOMIC DNA]</scope>
    <source>
        <strain evidence="1 2">LMG 27724</strain>
    </source>
</reference>
<name>A0A7W4P0F3_9PROT</name>
<accession>A0A7W4P0F3</accession>
<protein>
    <recommendedName>
        <fullName evidence="3">Pectate lyase superfamily protein domain-containing protein</fullName>
    </recommendedName>
</protein>
<evidence type="ECO:0000313" key="1">
    <source>
        <dbReference type="EMBL" id="MBB2172872.1"/>
    </source>
</evidence>
<dbReference type="EMBL" id="JABEQE010000010">
    <property type="protein sequence ID" value="MBB2172872.1"/>
    <property type="molecule type" value="Genomic_DNA"/>
</dbReference>
<dbReference type="AlphaFoldDB" id="A0A7W4P0F3"/>
<dbReference type="RefSeq" id="WP_182979398.1">
    <property type="nucleotide sequence ID" value="NZ_BAABGB010000005.1"/>
</dbReference>
<evidence type="ECO:0000313" key="2">
    <source>
        <dbReference type="Proteomes" id="UP000577891"/>
    </source>
</evidence>
<dbReference type="InterPro" id="IPR012334">
    <property type="entry name" value="Pectin_lyas_fold"/>
</dbReference>